<dbReference type="InterPro" id="IPR027417">
    <property type="entry name" value="P-loop_NTPase"/>
</dbReference>
<dbReference type="GO" id="GO:0005524">
    <property type="term" value="F:ATP binding"/>
    <property type="evidence" value="ECO:0007669"/>
    <property type="project" value="InterPro"/>
</dbReference>
<dbReference type="InterPro" id="IPR003724">
    <property type="entry name" value="CblAdoTrfase_CobA"/>
</dbReference>
<evidence type="ECO:0000313" key="2">
    <source>
        <dbReference type="Proteomes" id="UP000823894"/>
    </source>
</evidence>
<protein>
    <submittedName>
        <fullName evidence="1">Cob(I)yrinic acid a,c-diamide adenosyltransferase</fullName>
    </submittedName>
</protein>
<accession>A0A9D2NW06</accession>
<sequence length="175" mass="19729">MNQGLIHIYCGDGKGKTSAATGLAIRAAGTGMKVLFARFLKNEHSGELKVLDAVPEIEVMHLEKSYGFFSTLSDREKEEVRAMYLGLWNKIRKKTLSGGYDMLVIDEFMAAYNYGLIPHEEALQFLKEKPETLEIVLTGRNPEEALVELADYVSEIRKVKHPFDRGITAREGIEY</sequence>
<evidence type="ECO:0000313" key="1">
    <source>
        <dbReference type="EMBL" id="HJC39696.1"/>
    </source>
</evidence>
<name>A0A9D2NW06_9FIRM</name>
<dbReference type="Proteomes" id="UP000823894">
    <property type="component" value="Unassembled WGS sequence"/>
</dbReference>
<dbReference type="AlphaFoldDB" id="A0A9D2NW06"/>
<dbReference type="PANTHER" id="PTHR46638">
    <property type="entry name" value="CORRINOID ADENOSYLTRANSFERASE"/>
    <property type="match status" value="1"/>
</dbReference>
<gene>
    <name evidence="1" type="ORF">H9757_11645</name>
</gene>
<dbReference type="Gene3D" id="3.40.50.300">
    <property type="entry name" value="P-loop containing nucleotide triphosphate hydrolases"/>
    <property type="match status" value="1"/>
</dbReference>
<dbReference type="SUPFAM" id="SSF52540">
    <property type="entry name" value="P-loop containing nucleoside triphosphate hydrolases"/>
    <property type="match status" value="1"/>
</dbReference>
<dbReference type="PANTHER" id="PTHR46638:SF1">
    <property type="entry name" value="CORRINOID ADENOSYLTRANSFERASE"/>
    <property type="match status" value="1"/>
</dbReference>
<dbReference type="GO" id="GO:0008817">
    <property type="term" value="F:corrinoid adenosyltransferase activity"/>
    <property type="evidence" value="ECO:0007669"/>
    <property type="project" value="InterPro"/>
</dbReference>
<reference evidence="1" key="2">
    <citation type="submission" date="2021-04" db="EMBL/GenBank/DDBJ databases">
        <authorList>
            <person name="Gilroy R."/>
        </authorList>
    </citation>
    <scope>NUCLEOTIDE SEQUENCE</scope>
    <source>
        <strain evidence="1">ChiGjej1B1-1692</strain>
    </source>
</reference>
<dbReference type="PIRSF" id="PIRSF015617">
    <property type="entry name" value="Adensltrnsf_CobA"/>
    <property type="match status" value="1"/>
</dbReference>
<dbReference type="EMBL" id="DWWK01000192">
    <property type="protein sequence ID" value="HJC39696.1"/>
    <property type="molecule type" value="Genomic_DNA"/>
</dbReference>
<reference evidence="1" key="1">
    <citation type="journal article" date="2021" name="PeerJ">
        <title>Extensive microbial diversity within the chicken gut microbiome revealed by metagenomics and culture.</title>
        <authorList>
            <person name="Gilroy R."/>
            <person name="Ravi A."/>
            <person name="Getino M."/>
            <person name="Pursley I."/>
            <person name="Horton D.L."/>
            <person name="Alikhan N.F."/>
            <person name="Baker D."/>
            <person name="Gharbi K."/>
            <person name="Hall N."/>
            <person name="Watson M."/>
            <person name="Adriaenssens E.M."/>
            <person name="Foster-Nyarko E."/>
            <person name="Jarju S."/>
            <person name="Secka A."/>
            <person name="Antonio M."/>
            <person name="Oren A."/>
            <person name="Chaudhuri R.R."/>
            <person name="La Ragione R."/>
            <person name="Hildebrand F."/>
            <person name="Pallen M.J."/>
        </authorList>
    </citation>
    <scope>NUCLEOTIDE SEQUENCE</scope>
    <source>
        <strain evidence="1">ChiGjej1B1-1692</strain>
    </source>
</reference>
<dbReference type="Pfam" id="PF02572">
    <property type="entry name" value="CobA_CobO_BtuR"/>
    <property type="match status" value="1"/>
</dbReference>
<dbReference type="GO" id="GO:0009236">
    <property type="term" value="P:cobalamin biosynthetic process"/>
    <property type="evidence" value="ECO:0007669"/>
    <property type="project" value="InterPro"/>
</dbReference>
<proteinExistence type="predicted"/>
<comment type="caution">
    <text evidence="1">The sequence shown here is derived from an EMBL/GenBank/DDBJ whole genome shotgun (WGS) entry which is preliminary data.</text>
</comment>
<organism evidence="1 2">
    <name type="scientific">Candidatus Mediterraneibacter faecigallinarum</name>
    <dbReference type="NCBI Taxonomy" id="2838669"/>
    <lineage>
        <taxon>Bacteria</taxon>
        <taxon>Bacillati</taxon>
        <taxon>Bacillota</taxon>
        <taxon>Clostridia</taxon>
        <taxon>Lachnospirales</taxon>
        <taxon>Lachnospiraceae</taxon>
        <taxon>Mediterraneibacter</taxon>
    </lineage>
</organism>